<name>A0A9D4BMQ7_DREPO</name>
<gene>
    <name evidence="1" type="ORF">DPMN_076805</name>
</gene>
<accession>A0A9D4BMQ7</accession>
<dbReference type="AlphaFoldDB" id="A0A9D4BMQ7"/>
<sequence length="57" mass="6441">MFRLVQYYLFGEDSPICFLKTKVAPSRRANDKPHEPWVSIDKVKGGVISAHCTFKAG</sequence>
<proteinExistence type="predicted"/>
<keyword evidence="2" id="KW-1185">Reference proteome</keyword>
<dbReference type="Proteomes" id="UP000828390">
    <property type="component" value="Unassembled WGS sequence"/>
</dbReference>
<evidence type="ECO:0000313" key="2">
    <source>
        <dbReference type="Proteomes" id="UP000828390"/>
    </source>
</evidence>
<dbReference type="EMBL" id="JAIWYP010000015">
    <property type="protein sequence ID" value="KAH3701809.1"/>
    <property type="molecule type" value="Genomic_DNA"/>
</dbReference>
<organism evidence="1 2">
    <name type="scientific">Dreissena polymorpha</name>
    <name type="common">Zebra mussel</name>
    <name type="synonym">Mytilus polymorpha</name>
    <dbReference type="NCBI Taxonomy" id="45954"/>
    <lineage>
        <taxon>Eukaryota</taxon>
        <taxon>Metazoa</taxon>
        <taxon>Spiralia</taxon>
        <taxon>Lophotrochozoa</taxon>
        <taxon>Mollusca</taxon>
        <taxon>Bivalvia</taxon>
        <taxon>Autobranchia</taxon>
        <taxon>Heteroconchia</taxon>
        <taxon>Euheterodonta</taxon>
        <taxon>Imparidentia</taxon>
        <taxon>Neoheterodontei</taxon>
        <taxon>Myida</taxon>
        <taxon>Dreissenoidea</taxon>
        <taxon>Dreissenidae</taxon>
        <taxon>Dreissena</taxon>
    </lineage>
</organism>
<comment type="caution">
    <text evidence="1">The sequence shown here is derived from an EMBL/GenBank/DDBJ whole genome shotgun (WGS) entry which is preliminary data.</text>
</comment>
<evidence type="ECO:0000313" key="1">
    <source>
        <dbReference type="EMBL" id="KAH3701809.1"/>
    </source>
</evidence>
<reference evidence="1" key="2">
    <citation type="submission" date="2020-11" db="EMBL/GenBank/DDBJ databases">
        <authorList>
            <person name="McCartney M.A."/>
            <person name="Auch B."/>
            <person name="Kono T."/>
            <person name="Mallez S."/>
            <person name="Becker A."/>
            <person name="Gohl D.M."/>
            <person name="Silverstein K.A.T."/>
            <person name="Koren S."/>
            <person name="Bechman K.B."/>
            <person name="Herman A."/>
            <person name="Abrahante J.E."/>
            <person name="Garbe J."/>
        </authorList>
    </citation>
    <scope>NUCLEOTIDE SEQUENCE</scope>
    <source>
        <strain evidence="1">Duluth1</strain>
        <tissue evidence="1">Whole animal</tissue>
    </source>
</reference>
<protein>
    <submittedName>
        <fullName evidence="1">Uncharacterized protein</fullName>
    </submittedName>
</protein>
<reference evidence="1" key="1">
    <citation type="journal article" date="2019" name="bioRxiv">
        <title>The Genome of the Zebra Mussel, Dreissena polymorpha: A Resource for Invasive Species Research.</title>
        <authorList>
            <person name="McCartney M.A."/>
            <person name="Auch B."/>
            <person name="Kono T."/>
            <person name="Mallez S."/>
            <person name="Zhang Y."/>
            <person name="Obille A."/>
            <person name="Becker A."/>
            <person name="Abrahante J.E."/>
            <person name="Garbe J."/>
            <person name="Badalamenti J.P."/>
            <person name="Herman A."/>
            <person name="Mangelson H."/>
            <person name="Liachko I."/>
            <person name="Sullivan S."/>
            <person name="Sone E.D."/>
            <person name="Koren S."/>
            <person name="Silverstein K.A.T."/>
            <person name="Beckman K.B."/>
            <person name="Gohl D.M."/>
        </authorList>
    </citation>
    <scope>NUCLEOTIDE SEQUENCE</scope>
    <source>
        <strain evidence="1">Duluth1</strain>
        <tissue evidence="1">Whole animal</tissue>
    </source>
</reference>